<sequence length="502" mass="56643">SILAILSGAFVSSMRTIGWLPVTSLSDSAFFLGAAIASLILTSGVGRLLLEERKKRLSADVRARQEGQLRAKIEKDYDHLMKTHRVTGKPNRAILEESLETLNSKKVPYTLCLIRLQRFNEIEQTLGYRTAEELLKTYLRRMSRFLERTFEARLIRINGHALASIDTINHAFAFYRGDETNSDKHIMNELTAWLGTHFREGRFAFSWSPSVGIAHAPEHGPDAVGVLSSAGFASLSGDQPLCEYDPSVAEWQYRQQMLMLDVEDALTNGSMWLEYQPKVGVRDARTSSVEALIRWHHPEFGKVPPDHWVPLAEQVGMIHPVTLWVINQACSDYKRLMLKYGSNIAVAVNISAKDLAHPRFDQEAMEILARHEMKPGELILEITETAMMADPEAARVMIHTLSQQGFRIALDDFGTGHSSLGTLASFDLDELKIDRSFLEDILDHPPRQRIFRAALELGEALDLDVVVEGVEDEAIALWLQQFPGLHGQGYYWGRPERIRADR</sequence>
<dbReference type="SUPFAM" id="SSF141868">
    <property type="entry name" value="EAL domain-like"/>
    <property type="match status" value="1"/>
</dbReference>
<dbReference type="InterPro" id="IPR029787">
    <property type="entry name" value="Nucleotide_cyclase"/>
</dbReference>
<dbReference type="InterPro" id="IPR050706">
    <property type="entry name" value="Cyclic-di-GMP_PDE-like"/>
</dbReference>
<dbReference type="Proteomes" id="UP000016540">
    <property type="component" value="Unassembled WGS sequence"/>
</dbReference>
<dbReference type="SMART" id="SM00052">
    <property type="entry name" value="EAL"/>
    <property type="match status" value="1"/>
</dbReference>
<organism evidence="2 3">
    <name type="scientific">Marinobacter lipolyticus SM19</name>
    <dbReference type="NCBI Taxonomy" id="1318628"/>
    <lineage>
        <taxon>Bacteria</taxon>
        <taxon>Pseudomonadati</taxon>
        <taxon>Pseudomonadota</taxon>
        <taxon>Gammaproteobacteria</taxon>
        <taxon>Pseudomonadales</taxon>
        <taxon>Marinobacteraceae</taxon>
        <taxon>Marinobacter</taxon>
    </lineage>
</organism>
<dbReference type="GO" id="GO:0071111">
    <property type="term" value="F:cyclic-guanylate-specific phosphodiesterase activity"/>
    <property type="evidence" value="ECO:0007669"/>
    <property type="project" value="InterPro"/>
</dbReference>
<dbReference type="InterPro" id="IPR043128">
    <property type="entry name" value="Rev_trsase/Diguanyl_cyclase"/>
</dbReference>
<dbReference type="AlphaFoldDB" id="R8B2X5"/>
<gene>
    <name evidence="2" type="ORF">MARLIPOL_05729</name>
</gene>
<dbReference type="SUPFAM" id="SSF55073">
    <property type="entry name" value="Nucleotide cyclase"/>
    <property type="match status" value="1"/>
</dbReference>
<dbReference type="Gene3D" id="3.30.70.270">
    <property type="match status" value="1"/>
</dbReference>
<dbReference type="eggNOG" id="COG2199">
    <property type="taxonomic scope" value="Bacteria"/>
</dbReference>
<dbReference type="Pfam" id="PF00990">
    <property type="entry name" value="GGDEF"/>
    <property type="match status" value="1"/>
</dbReference>
<reference evidence="2 3" key="1">
    <citation type="journal article" date="2013" name="Genome Announc.">
        <title>Draft Genome Sequence of the Moderately Halophilic Bacterium Marinobacter lipolyticus Strain SM19.</title>
        <authorList>
            <person name="Papke R.T."/>
            <person name="de la Haba R.R."/>
            <person name="Infante-Dominguez C."/>
            <person name="Perez D."/>
            <person name="Sanchez-Porro C."/>
            <person name="Lapierre P."/>
            <person name="Ventosa A."/>
        </authorList>
    </citation>
    <scope>NUCLEOTIDE SEQUENCE [LARGE SCALE GENOMIC DNA]</scope>
    <source>
        <strain evidence="2 3">SM19</strain>
    </source>
</reference>
<comment type="caution">
    <text evidence="2">The sequence shown here is derived from an EMBL/GenBank/DDBJ whole genome shotgun (WGS) entry which is preliminary data.</text>
</comment>
<feature type="domain" description="EAL" evidence="1">
    <location>
        <begin position="255"/>
        <end position="502"/>
    </location>
</feature>
<evidence type="ECO:0000259" key="1">
    <source>
        <dbReference type="PROSITE" id="PS50883"/>
    </source>
</evidence>
<name>R8B2X5_9GAMM</name>
<dbReference type="EMBL" id="ASAD01000008">
    <property type="protein sequence ID" value="EON92931.1"/>
    <property type="molecule type" value="Genomic_DNA"/>
</dbReference>
<evidence type="ECO:0000313" key="3">
    <source>
        <dbReference type="Proteomes" id="UP000016540"/>
    </source>
</evidence>
<dbReference type="InterPro" id="IPR001633">
    <property type="entry name" value="EAL_dom"/>
</dbReference>
<dbReference type="HOGENOM" id="CLU_542420_0_0_6"/>
<keyword evidence="3" id="KW-1185">Reference proteome</keyword>
<dbReference type="Gene3D" id="3.20.20.450">
    <property type="entry name" value="EAL domain"/>
    <property type="match status" value="1"/>
</dbReference>
<feature type="non-terminal residue" evidence="2">
    <location>
        <position position="1"/>
    </location>
</feature>
<dbReference type="CDD" id="cd01948">
    <property type="entry name" value="EAL"/>
    <property type="match status" value="1"/>
</dbReference>
<dbReference type="PANTHER" id="PTHR33121">
    <property type="entry name" value="CYCLIC DI-GMP PHOSPHODIESTERASE PDEF"/>
    <property type="match status" value="1"/>
</dbReference>
<dbReference type="PATRIC" id="fig|1318628.3.peg.1147"/>
<dbReference type="STRING" id="1318628.MARLIPOL_05729"/>
<dbReference type="eggNOG" id="COG2200">
    <property type="taxonomic scope" value="Bacteria"/>
</dbReference>
<accession>R8B2X5</accession>
<dbReference type="InterPro" id="IPR035919">
    <property type="entry name" value="EAL_sf"/>
</dbReference>
<dbReference type="Pfam" id="PF00563">
    <property type="entry name" value="EAL"/>
    <property type="match status" value="1"/>
</dbReference>
<evidence type="ECO:0000313" key="2">
    <source>
        <dbReference type="EMBL" id="EON92931.1"/>
    </source>
</evidence>
<protein>
    <recommendedName>
        <fullName evidence="1">EAL domain-containing protein</fullName>
    </recommendedName>
</protein>
<dbReference type="PANTHER" id="PTHR33121:SF79">
    <property type="entry name" value="CYCLIC DI-GMP PHOSPHODIESTERASE PDED-RELATED"/>
    <property type="match status" value="1"/>
</dbReference>
<proteinExistence type="predicted"/>
<dbReference type="RefSeq" id="WP_012137144.1">
    <property type="nucleotide sequence ID" value="NZ_KE007306.1"/>
</dbReference>
<dbReference type="InterPro" id="IPR000160">
    <property type="entry name" value="GGDEF_dom"/>
</dbReference>
<dbReference type="PROSITE" id="PS50883">
    <property type="entry name" value="EAL"/>
    <property type="match status" value="1"/>
</dbReference>